<evidence type="ECO:0000256" key="25">
    <source>
        <dbReference type="ARBA" id="ARBA00043826"/>
    </source>
</evidence>
<comment type="catalytic activity">
    <reaction evidence="22">
        <text>L-ornithine + pyruvate = 5-amino-2-oxopentanoate + L-alanine</text>
        <dbReference type="Rhea" id="RHEA:77327"/>
        <dbReference type="ChEBI" id="CHEBI:15361"/>
        <dbReference type="ChEBI" id="CHEBI:46911"/>
        <dbReference type="ChEBI" id="CHEBI:57972"/>
        <dbReference type="ChEBI" id="CHEBI:58802"/>
    </reaction>
</comment>
<comment type="subunit">
    <text evidence="4">Homotetramer.</text>
</comment>
<dbReference type="InterPro" id="IPR015424">
    <property type="entry name" value="PyrdxlP-dep_Trfase"/>
</dbReference>
<evidence type="ECO:0000256" key="20">
    <source>
        <dbReference type="ARBA" id="ARBA00043751"/>
    </source>
</evidence>
<evidence type="ECO:0000256" key="19">
    <source>
        <dbReference type="ARBA" id="ARBA00043749"/>
    </source>
</evidence>
<comment type="catalytic activity">
    <reaction evidence="23">
        <text>N(omega),N('omega)-dimethyl-L-arginine + pyruvate = 5-(3,3'-dimethylguanidino)-2-oxopentanoate + L-alanine</text>
        <dbReference type="Rhea" id="RHEA:77307"/>
        <dbReference type="ChEBI" id="CHEBI:15361"/>
        <dbReference type="ChEBI" id="CHEBI:57972"/>
        <dbReference type="ChEBI" id="CHEBI:197308"/>
        <dbReference type="ChEBI" id="CHEBI:197310"/>
    </reaction>
</comment>
<dbReference type="Gene3D" id="3.90.1150.10">
    <property type="entry name" value="Aspartate Aminotransferase, domain 1"/>
    <property type="match status" value="1"/>
</dbReference>
<dbReference type="GO" id="GO:0047305">
    <property type="term" value="F:(R)-3-amino-2-methylpropionate-pyruvate transaminase activity"/>
    <property type="evidence" value="ECO:0007669"/>
    <property type="project" value="UniProtKB-EC"/>
</dbReference>
<dbReference type="GO" id="GO:0008453">
    <property type="term" value="F:alanine-glyoxylate transaminase activity"/>
    <property type="evidence" value="ECO:0007669"/>
    <property type="project" value="UniProtKB-EC"/>
</dbReference>
<comment type="caution">
    <text evidence="37">The sequence shown here is derived from an EMBL/GenBank/DDBJ whole genome shotgun (WGS) entry which is preliminary data.</text>
</comment>
<evidence type="ECO:0000256" key="15">
    <source>
        <dbReference type="ARBA" id="ARBA00042669"/>
    </source>
</evidence>
<comment type="catalytic activity">
    <reaction evidence="34">
        <text>oxaloacetate + L-alanine = L-aspartate + pyruvate</text>
        <dbReference type="Rhea" id="RHEA:77347"/>
        <dbReference type="ChEBI" id="CHEBI:15361"/>
        <dbReference type="ChEBI" id="CHEBI:16452"/>
        <dbReference type="ChEBI" id="CHEBI:29991"/>
        <dbReference type="ChEBI" id="CHEBI:57972"/>
    </reaction>
</comment>
<dbReference type="GO" id="GO:0030170">
    <property type="term" value="F:pyridoxal phosphate binding"/>
    <property type="evidence" value="ECO:0007669"/>
    <property type="project" value="InterPro"/>
</dbReference>
<dbReference type="InterPro" id="IPR015421">
    <property type="entry name" value="PyrdxlP-dep_Trfase_major"/>
</dbReference>
<evidence type="ECO:0000256" key="2">
    <source>
        <dbReference type="ARBA" id="ARBA00004173"/>
    </source>
</evidence>
<comment type="catalytic activity">
    <reaction evidence="19">
        <text>N(omega),N(omega)-dimethyl-L-arginine + oxaloacetate = 5-(3,3-dimethylguanidino)-2-oxopentanoate + L-aspartate</text>
        <dbReference type="Rhea" id="RHEA:77343"/>
        <dbReference type="ChEBI" id="CHEBI:16452"/>
        <dbReference type="ChEBI" id="CHEBI:29991"/>
        <dbReference type="ChEBI" id="CHEBI:58326"/>
        <dbReference type="ChEBI" id="CHEBI:197301"/>
    </reaction>
</comment>
<evidence type="ECO:0000256" key="12">
    <source>
        <dbReference type="ARBA" id="ARBA00041662"/>
    </source>
</evidence>
<comment type="catalytic activity">
    <reaction evidence="29">
        <text>N(omega),N(omega)-dimethyl-L-arginine + glyoxylate = 5-(3,3-dimethylguanidino)-2-oxopentanoate + glycine</text>
        <dbReference type="Rhea" id="RHEA:77311"/>
        <dbReference type="ChEBI" id="CHEBI:36655"/>
        <dbReference type="ChEBI" id="CHEBI:57305"/>
        <dbReference type="ChEBI" id="CHEBI:58326"/>
        <dbReference type="ChEBI" id="CHEBI:197301"/>
    </reaction>
</comment>
<comment type="catalytic activity">
    <reaction evidence="25">
        <text>2-oxopentanoate + N(omega),N(omega)-dimethyl-L-arginine = 5-(3,3-dimethylguanidino)-2-oxopentanoate + L-2-aminopentanoate</text>
        <dbReference type="Rhea" id="RHEA:77359"/>
        <dbReference type="ChEBI" id="CHEBI:28644"/>
        <dbReference type="ChEBI" id="CHEBI:58326"/>
        <dbReference type="ChEBI" id="CHEBI:58441"/>
        <dbReference type="ChEBI" id="CHEBI:197301"/>
    </reaction>
</comment>
<comment type="cofactor">
    <cofactor evidence="1">
        <name>pyridoxal 5'-phosphate</name>
        <dbReference type="ChEBI" id="CHEBI:597326"/>
    </cofactor>
</comment>
<evidence type="ECO:0000256" key="16">
    <source>
        <dbReference type="ARBA" id="ARBA00043669"/>
    </source>
</evidence>
<comment type="catalytic activity">
    <reaction evidence="18">
        <text>(R)-3-amino-2-methylpropanoate + pyruvate = 2-methyl-3-oxopropanoate + L-alanine</text>
        <dbReference type="Rhea" id="RHEA:18393"/>
        <dbReference type="ChEBI" id="CHEBI:15361"/>
        <dbReference type="ChEBI" id="CHEBI:57700"/>
        <dbReference type="ChEBI" id="CHEBI:57731"/>
        <dbReference type="ChEBI" id="CHEBI:57972"/>
        <dbReference type="EC" id="2.6.1.40"/>
    </reaction>
    <physiologicalReaction direction="left-to-right" evidence="18">
        <dbReference type="Rhea" id="RHEA:18394"/>
    </physiologicalReaction>
</comment>
<evidence type="ECO:0000256" key="13">
    <source>
        <dbReference type="ARBA" id="ARBA00041845"/>
    </source>
</evidence>
<comment type="catalytic activity">
    <reaction evidence="31">
        <text>2-oxohexanoate + N(omega),N(omega)-dimethyl-L-arginine = L-2-aminohexanoate + 5-(3,3-dimethylguanidino)-2-oxopentanoate</text>
        <dbReference type="Rhea" id="RHEA:77363"/>
        <dbReference type="ChEBI" id="CHEBI:35177"/>
        <dbReference type="ChEBI" id="CHEBI:58326"/>
        <dbReference type="ChEBI" id="CHEBI:58455"/>
        <dbReference type="ChEBI" id="CHEBI:197301"/>
    </reaction>
</comment>
<dbReference type="Gene3D" id="3.40.640.10">
    <property type="entry name" value="Type I PLP-dependent aspartate aminotransferase-like (Major domain)"/>
    <property type="match status" value="1"/>
</dbReference>
<evidence type="ECO:0000256" key="17">
    <source>
        <dbReference type="ARBA" id="ARBA00043679"/>
    </source>
</evidence>
<evidence type="ECO:0000256" key="30">
    <source>
        <dbReference type="ARBA" id="ARBA00048264"/>
    </source>
</evidence>
<reference evidence="37" key="1">
    <citation type="submission" date="2017-09" db="EMBL/GenBank/DDBJ databases">
        <title>Contemporary evolution of a Lepidopteran species, Heliothis virescens, in response to modern agricultural practices.</title>
        <authorList>
            <person name="Fritz M.L."/>
            <person name="Deyonke A.M."/>
            <person name="Papanicolaou A."/>
            <person name="Micinski S."/>
            <person name="Westbrook J."/>
            <person name="Gould F."/>
        </authorList>
    </citation>
    <scope>NUCLEOTIDE SEQUENCE [LARGE SCALE GENOMIC DNA]</scope>
    <source>
        <strain evidence="37">HvINT-</strain>
        <tissue evidence="37">Whole body</tissue>
    </source>
</reference>
<evidence type="ECO:0000256" key="7">
    <source>
        <dbReference type="ARBA" id="ARBA00022679"/>
    </source>
</evidence>
<evidence type="ECO:0000256" key="9">
    <source>
        <dbReference type="ARBA" id="ARBA00033660"/>
    </source>
</evidence>
<comment type="catalytic activity">
    <reaction evidence="20">
        <text>2-oxobutanoate + L-alanine = (2S)-2-aminobutanoate + pyruvate</text>
        <dbReference type="Rhea" id="RHEA:77355"/>
        <dbReference type="ChEBI" id="CHEBI:15361"/>
        <dbReference type="ChEBI" id="CHEBI:16763"/>
        <dbReference type="ChEBI" id="CHEBI:57972"/>
        <dbReference type="ChEBI" id="CHEBI:74359"/>
        <dbReference type="EC" id="2.6.1.44"/>
    </reaction>
</comment>
<accession>A0A2A4JQE2</accession>
<dbReference type="EC" id="2.6.1.18" evidence="26"/>
<comment type="function">
    <text evidence="36">Multifunctional aminotransferase with a broad substrate specificity. Catalyzes the conversion of glyoxylate to glycine using alanine as the amino donor. Catalyzes metabolism of not L- but the D-isomer of D-beta-aminoisobutyric acid to generate 2-methyl-3-oxopropanoate and alanine. Catalyzes the transfer of the amino group from beta-alanine to pyruvate to yield L-alanine and 3-oxopropanoate. Can metabolize NG-monomethyl-L-arginine (NMMA), asymmetric NG,NG-dimethyl-L-arginine (ADMA) and symmetric NG,N'G-dimethyl-L-arginine (SDMA). ADMA is a potent inhibitor of nitric-oxide (NO) synthase, and this activity provides mechanism through which the kidney regulates blood pressure.</text>
</comment>
<evidence type="ECO:0000256" key="18">
    <source>
        <dbReference type="ARBA" id="ARBA00043726"/>
    </source>
</evidence>
<dbReference type="PANTHER" id="PTHR45688:SF3">
    <property type="entry name" value="ALANINE--GLYOXYLATE AMINOTRANSFERASE 2, MITOCHONDRIAL"/>
    <property type="match status" value="1"/>
</dbReference>
<dbReference type="GO" id="GO:0009436">
    <property type="term" value="P:glyoxylate catabolic process"/>
    <property type="evidence" value="ECO:0007669"/>
    <property type="project" value="TreeGrafter"/>
</dbReference>
<dbReference type="GO" id="GO:0005739">
    <property type="term" value="C:mitochondrion"/>
    <property type="evidence" value="ECO:0007669"/>
    <property type="project" value="UniProtKB-SubCell"/>
</dbReference>
<evidence type="ECO:0000256" key="27">
    <source>
        <dbReference type="ARBA" id="ARBA00044257"/>
    </source>
</evidence>
<name>A0A2A4JQE2_HELVI</name>
<evidence type="ECO:0000256" key="36">
    <source>
        <dbReference type="ARBA" id="ARBA00058068"/>
    </source>
</evidence>
<evidence type="ECO:0000256" key="8">
    <source>
        <dbReference type="ARBA" id="ARBA00022898"/>
    </source>
</evidence>
<evidence type="ECO:0000256" key="22">
    <source>
        <dbReference type="ARBA" id="ARBA00043777"/>
    </source>
</evidence>
<evidence type="ECO:0000256" key="34">
    <source>
        <dbReference type="ARBA" id="ARBA00048916"/>
    </source>
</evidence>
<protein>
    <recommendedName>
        <fullName evidence="11">Alanine--glyoxylate aminotransferase 2, mitochondrial</fullName>
        <ecNumber evidence="26">2.6.1.18</ecNumber>
        <ecNumber evidence="10">2.6.1.40</ecNumber>
        <ecNumber evidence="5">2.6.1.44</ecNumber>
    </recommendedName>
    <alternativeName>
        <fullName evidence="12">(R)-3-amino-2-methylpropionate--pyruvate transaminase</fullName>
    </alternativeName>
    <alternativeName>
        <fullName evidence="14">Beta-ALAAT II</fullName>
    </alternativeName>
    <alternativeName>
        <fullName evidence="15">Beta-alanine-pyruvate aminotransferase</fullName>
    </alternativeName>
    <alternativeName>
        <fullName evidence="28">D-3-aminoisobutyrate-pyruvate aminotransferase</fullName>
    </alternativeName>
    <alternativeName>
        <fullName evidence="13">D-AIBAT</fullName>
    </alternativeName>
    <alternativeName>
        <fullName evidence="27">D-beta-aminoisobutyrate-pyruvate aminotransferase</fullName>
    </alternativeName>
</protein>
<sequence length="168" mass="18249">MPDIVTMAKGIGNGFPMAAVVTTKKIAAAHAGTTYFNTFGGNPMAATVGKAVLDVIEEEQLQKNCKEVGDYFVEQLVLLQKIHPLIGDVRGKGLMLGFELVVPGTKEPLNVADVNSIHEDMKDMGVLIGRGGRWSNVMRIKPPMCITKQDVDFAICVLEQAIKNYCNK</sequence>
<organism evidence="37">
    <name type="scientific">Heliothis virescens</name>
    <name type="common">Tobacco budworm moth</name>
    <dbReference type="NCBI Taxonomy" id="7102"/>
    <lineage>
        <taxon>Eukaryota</taxon>
        <taxon>Metazoa</taxon>
        <taxon>Ecdysozoa</taxon>
        <taxon>Arthropoda</taxon>
        <taxon>Hexapoda</taxon>
        <taxon>Insecta</taxon>
        <taxon>Pterygota</taxon>
        <taxon>Neoptera</taxon>
        <taxon>Endopterygota</taxon>
        <taxon>Lepidoptera</taxon>
        <taxon>Glossata</taxon>
        <taxon>Ditrysia</taxon>
        <taxon>Noctuoidea</taxon>
        <taxon>Noctuidae</taxon>
        <taxon>Heliothinae</taxon>
        <taxon>Heliothis</taxon>
    </lineage>
</organism>
<dbReference type="STRING" id="7102.A0A2A4JQE2"/>
<comment type="catalytic activity">
    <reaction evidence="33">
        <text>N(omega)-methyl-L-arginine + glyoxylate = 5-(3-methylguanidino)-2-oxopentanoate + glycine</text>
        <dbReference type="Rhea" id="RHEA:77323"/>
        <dbReference type="ChEBI" id="CHEBI:36655"/>
        <dbReference type="ChEBI" id="CHEBI:57305"/>
        <dbReference type="ChEBI" id="CHEBI:114953"/>
        <dbReference type="ChEBI" id="CHEBI:197314"/>
    </reaction>
</comment>
<comment type="catalytic activity">
    <reaction evidence="9">
        <text>glyoxylate + L-alanine = glycine + pyruvate</text>
        <dbReference type="Rhea" id="RHEA:24248"/>
        <dbReference type="ChEBI" id="CHEBI:15361"/>
        <dbReference type="ChEBI" id="CHEBI:36655"/>
        <dbReference type="ChEBI" id="CHEBI:57305"/>
        <dbReference type="ChEBI" id="CHEBI:57972"/>
        <dbReference type="EC" id="2.6.1.44"/>
    </reaction>
    <physiologicalReaction direction="left-to-right" evidence="9">
        <dbReference type="Rhea" id="RHEA:24249"/>
    </physiologicalReaction>
</comment>
<evidence type="ECO:0000256" key="6">
    <source>
        <dbReference type="ARBA" id="ARBA00022576"/>
    </source>
</evidence>
<comment type="catalytic activity">
    <reaction evidence="17">
        <text>(2S)-2-aminobutanoate + glyoxylate = 2-oxobutanoate + glycine</text>
        <dbReference type="Rhea" id="RHEA:77339"/>
        <dbReference type="ChEBI" id="CHEBI:16763"/>
        <dbReference type="ChEBI" id="CHEBI:36655"/>
        <dbReference type="ChEBI" id="CHEBI:57305"/>
        <dbReference type="ChEBI" id="CHEBI:74359"/>
    </reaction>
</comment>
<dbReference type="EC" id="2.6.1.44" evidence="5"/>
<evidence type="ECO:0000256" key="33">
    <source>
        <dbReference type="ARBA" id="ARBA00048760"/>
    </source>
</evidence>
<dbReference type="GO" id="GO:0019481">
    <property type="term" value="P:L-alanine catabolic process, by transamination"/>
    <property type="evidence" value="ECO:0007669"/>
    <property type="project" value="TreeGrafter"/>
</dbReference>
<evidence type="ECO:0000256" key="28">
    <source>
        <dbReference type="ARBA" id="ARBA00044258"/>
    </source>
</evidence>
<dbReference type="GO" id="GO:0016223">
    <property type="term" value="F:beta-alanine:pyruvate transaminase activity"/>
    <property type="evidence" value="ECO:0007669"/>
    <property type="project" value="UniProtKB-EC"/>
</dbReference>
<dbReference type="EMBL" id="NWSH01000889">
    <property type="protein sequence ID" value="PCG73663.1"/>
    <property type="molecule type" value="Genomic_DNA"/>
</dbReference>
<evidence type="ECO:0000256" key="23">
    <source>
        <dbReference type="ARBA" id="ARBA00043798"/>
    </source>
</evidence>
<comment type="catalytic activity">
    <reaction evidence="21">
        <text>N(omega)-methyl-L-arginine + pyruvate = 5-(3-methylguanidino)-2-oxopentanoate + L-alanine</text>
        <dbReference type="Rhea" id="RHEA:77319"/>
        <dbReference type="ChEBI" id="CHEBI:15361"/>
        <dbReference type="ChEBI" id="CHEBI:57972"/>
        <dbReference type="ChEBI" id="CHEBI:114953"/>
        <dbReference type="ChEBI" id="CHEBI:197314"/>
    </reaction>
</comment>
<dbReference type="InterPro" id="IPR005814">
    <property type="entry name" value="Aminotrans_3"/>
</dbReference>
<evidence type="ECO:0000256" key="3">
    <source>
        <dbReference type="ARBA" id="ARBA00008954"/>
    </source>
</evidence>
<keyword evidence="7" id="KW-0808">Transferase</keyword>
<evidence type="ECO:0000256" key="29">
    <source>
        <dbReference type="ARBA" id="ARBA00047892"/>
    </source>
</evidence>
<evidence type="ECO:0000256" key="5">
    <source>
        <dbReference type="ARBA" id="ARBA00013049"/>
    </source>
</evidence>
<comment type="catalytic activity">
    <reaction evidence="32">
        <text>N(omega),N(omega)-dimethyl-L-arginine + 2-oxobutanoate = 5-(3,3-dimethylguanidino)-2-oxopentanoate + (2S)-2-aminobutanoate</text>
        <dbReference type="Rhea" id="RHEA:77351"/>
        <dbReference type="ChEBI" id="CHEBI:16763"/>
        <dbReference type="ChEBI" id="CHEBI:58326"/>
        <dbReference type="ChEBI" id="CHEBI:74359"/>
        <dbReference type="ChEBI" id="CHEBI:197301"/>
    </reaction>
</comment>
<comment type="catalytic activity">
    <reaction evidence="35">
        <text>N(omega),N('omega)-dimethyl-L-arginine + glyoxylate = 5-(3,3'-dimethylguanidino)-2-oxopentanoate + glycine</text>
        <dbReference type="Rhea" id="RHEA:77315"/>
        <dbReference type="ChEBI" id="CHEBI:36655"/>
        <dbReference type="ChEBI" id="CHEBI:57305"/>
        <dbReference type="ChEBI" id="CHEBI:197308"/>
        <dbReference type="ChEBI" id="CHEBI:197310"/>
    </reaction>
</comment>
<dbReference type="InterPro" id="IPR015422">
    <property type="entry name" value="PyrdxlP-dep_Trfase_small"/>
</dbReference>
<evidence type="ECO:0000256" key="14">
    <source>
        <dbReference type="ARBA" id="ARBA00042611"/>
    </source>
</evidence>
<dbReference type="EC" id="2.6.1.40" evidence="10"/>
<comment type="similarity">
    <text evidence="3">Belongs to the class-III pyridoxal-phosphate-dependent aminotransferase family.</text>
</comment>
<evidence type="ECO:0000256" key="4">
    <source>
        <dbReference type="ARBA" id="ARBA00011881"/>
    </source>
</evidence>
<evidence type="ECO:0000256" key="21">
    <source>
        <dbReference type="ARBA" id="ARBA00043758"/>
    </source>
</evidence>
<evidence type="ECO:0000256" key="24">
    <source>
        <dbReference type="ARBA" id="ARBA00043825"/>
    </source>
</evidence>
<dbReference type="PANTHER" id="PTHR45688">
    <property type="match status" value="1"/>
</dbReference>
<comment type="catalytic activity">
    <reaction evidence="24">
        <text>3-oxopropanoate + L-alanine = beta-alanine + pyruvate</text>
        <dbReference type="Rhea" id="RHEA:14077"/>
        <dbReference type="ChEBI" id="CHEBI:15361"/>
        <dbReference type="ChEBI" id="CHEBI:33190"/>
        <dbReference type="ChEBI" id="CHEBI:57966"/>
        <dbReference type="ChEBI" id="CHEBI:57972"/>
        <dbReference type="EC" id="2.6.1.18"/>
    </reaction>
    <physiologicalReaction direction="right-to-left" evidence="24">
        <dbReference type="Rhea" id="RHEA:14079"/>
    </physiologicalReaction>
</comment>
<evidence type="ECO:0000256" key="26">
    <source>
        <dbReference type="ARBA" id="ARBA00044055"/>
    </source>
</evidence>
<evidence type="ECO:0000256" key="10">
    <source>
        <dbReference type="ARBA" id="ARBA00039130"/>
    </source>
</evidence>
<evidence type="ECO:0000256" key="35">
    <source>
        <dbReference type="ARBA" id="ARBA00049480"/>
    </source>
</evidence>
<dbReference type="SUPFAM" id="SSF53383">
    <property type="entry name" value="PLP-dependent transferases"/>
    <property type="match status" value="1"/>
</dbReference>
<dbReference type="AlphaFoldDB" id="A0A2A4JQE2"/>
<keyword evidence="8" id="KW-0663">Pyridoxal phosphate</keyword>
<evidence type="ECO:0000256" key="32">
    <source>
        <dbReference type="ARBA" id="ARBA00048560"/>
    </source>
</evidence>
<evidence type="ECO:0000256" key="11">
    <source>
        <dbReference type="ARBA" id="ARBA00039862"/>
    </source>
</evidence>
<evidence type="ECO:0000256" key="31">
    <source>
        <dbReference type="ARBA" id="ARBA00048500"/>
    </source>
</evidence>
<comment type="catalytic activity">
    <reaction evidence="16">
        <text>N(omega),N(omega)-dimethyl-L-arginine + pyruvate = 5-(3,3-dimethylguanidino)-2-oxopentanoate + L-alanine</text>
        <dbReference type="Rhea" id="RHEA:77303"/>
        <dbReference type="ChEBI" id="CHEBI:15361"/>
        <dbReference type="ChEBI" id="CHEBI:57972"/>
        <dbReference type="ChEBI" id="CHEBI:58326"/>
        <dbReference type="ChEBI" id="CHEBI:197301"/>
    </reaction>
</comment>
<proteinExistence type="inferred from homology"/>
<keyword evidence="6" id="KW-0032">Aminotransferase</keyword>
<evidence type="ECO:0000313" key="37">
    <source>
        <dbReference type="EMBL" id="PCG73663.1"/>
    </source>
</evidence>
<gene>
    <name evidence="37" type="ORF">B5V51_14553</name>
</gene>
<comment type="catalytic activity">
    <reaction evidence="30">
        <text>L-ornithine + glyoxylate = 5-amino-2-oxopentanoate + glycine</text>
        <dbReference type="Rhea" id="RHEA:77331"/>
        <dbReference type="ChEBI" id="CHEBI:36655"/>
        <dbReference type="ChEBI" id="CHEBI:46911"/>
        <dbReference type="ChEBI" id="CHEBI:57305"/>
        <dbReference type="ChEBI" id="CHEBI:58802"/>
    </reaction>
</comment>
<dbReference type="Pfam" id="PF00202">
    <property type="entry name" value="Aminotran_3"/>
    <property type="match status" value="1"/>
</dbReference>
<comment type="subcellular location">
    <subcellularLocation>
        <location evidence="2">Mitochondrion</location>
    </subcellularLocation>
</comment>
<evidence type="ECO:0000256" key="1">
    <source>
        <dbReference type="ARBA" id="ARBA00001933"/>
    </source>
</evidence>